<dbReference type="EMBL" id="PXYW01000011">
    <property type="protein sequence ID" value="PSR34182.1"/>
    <property type="molecule type" value="Genomic_DNA"/>
</dbReference>
<organism evidence="1 2">
    <name type="scientific">Sulfobacillus benefaciens</name>
    <dbReference type="NCBI Taxonomy" id="453960"/>
    <lineage>
        <taxon>Bacteria</taxon>
        <taxon>Bacillati</taxon>
        <taxon>Bacillota</taxon>
        <taxon>Clostridia</taxon>
        <taxon>Eubacteriales</taxon>
        <taxon>Clostridiales Family XVII. Incertae Sedis</taxon>
        <taxon>Sulfobacillus</taxon>
    </lineage>
</organism>
<evidence type="ECO:0000313" key="1">
    <source>
        <dbReference type="EMBL" id="PSR34182.1"/>
    </source>
</evidence>
<comment type="caution">
    <text evidence="1">The sequence shown here is derived from an EMBL/GenBank/DDBJ whole genome shotgun (WGS) entry which is preliminary data.</text>
</comment>
<gene>
    <name evidence="1" type="ORF">C7B46_06430</name>
</gene>
<reference evidence="1 2" key="1">
    <citation type="journal article" date="2014" name="BMC Genomics">
        <title>Comparison of environmental and isolate Sulfobacillus genomes reveals diverse carbon, sulfur, nitrogen, and hydrogen metabolisms.</title>
        <authorList>
            <person name="Justice N.B."/>
            <person name="Norman A."/>
            <person name="Brown C.T."/>
            <person name="Singh A."/>
            <person name="Thomas B.C."/>
            <person name="Banfield J.F."/>
        </authorList>
    </citation>
    <scope>NUCLEOTIDE SEQUENCE [LARGE SCALE GENOMIC DNA]</scope>
    <source>
        <strain evidence="1">AMDSBA4</strain>
    </source>
</reference>
<protein>
    <submittedName>
        <fullName evidence="1">Uncharacterized protein</fullName>
    </submittedName>
</protein>
<evidence type="ECO:0000313" key="2">
    <source>
        <dbReference type="Proteomes" id="UP000242972"/>
    </source>
</evidence>
<proteinExistence type="predicted"/>
<name>A0A2T2XI87_9FIRM</name>
<accession>A0A2T2XI87</accession>
<dbReference type="AlphaFoldDB" id="A0A2T2XI87"/>
<sequence>MEKHDSVQEIVAKFFSEARDINPYASAATMRALDQVIRNTLSGDLVAAAAVWRHRYQEASAEIPAPSRDNPFPDHHLLQKAKQLKALADHLSQLASQVAALEAPSQDRVYNRIRDNTALLDTLIEVDRALAAIARRIEASSLATSPMDTNALELGLSELESLLRQRRQILAGTP</sequence>
<dbReference type="Proteomes" id="UP000242972">
    <property type="component" value="Unassembled WGS sequence"/>
</dbReference>